<evidence type="ECO:0000259" key="1">
    <source>
        <dbReference type="Pfam" id="PF03435"/>
    </source>
</evidence>
<dbReference type="Gene3D" id="3.30.360.10">
    <property type="entry name" value="Dihydrodipicolinate Reductase, domain 2"/>
    <property type="match status" value="1"/>
</dbReference>
<dbReference type="PANTHER" id="PTHR43796">
    <property type="entry name" value="CARBOXYNORSPERMIDINE SYNTHASE"/>
    <property type="match status" value="1"/>
</dbReference>
<reference evidence="2 3" key="1">
    <citation type="submission" date="2016-05" db="EMBL/GenBank/DDBJ databases">
        <title>Genome Sequence of Pseudomonas citronellolis Strain SJTE-3, an Estrogens and Persistent Organic Pollutants degradation strain.</title>
        <authorList>
            <person name="Liang R."/>
        </authorList>
    </citation>
    <scope>NUCLEOTIDE SEQUENCE [LARGE SCALE GENOMIC DNA]</scope>
    <source>
        <strain evidence="2 3">SJTE-3</strain>
    </source>
</reference>
<protein>
    <submittedName>
        <fullName evidence="2">Saccharopine dehydrogenase</fullName>
    </submittedName>
</protein>
<dbReference type="PANTHER" id="PTHR43796:SF2">
    <property type="entry name" value="CARBOXYNORSPERMIDINE SYNTHASE"/>
    <property type="match status" value="1"/>
</dbReference>
<proteinExistence type="predicted"/>
<name>A0A1A9KCP6_9PSED</name>
<dbReference type="Gene3D" id="3.40.50.720">
    <property type="entry name" value="NAD(P)-binding Rossmann-like Domain"/>
    <property type="match status" value="1"/>
</dbReference>
<organism evidence="2 3">
    <name type="scientific">Pseudomonas citronellolis</name>
    <dbReference type="NCBI Taxonomy" id="53408"/>
    <lineage>
        <taxon>Bacteria</taxon>
        <taxon>Pseudomonadati</taxon>
        <taxon>Pseudomonadota</taxon>
        <taxon>Gammaproteobacteria</taxon>
        <taxon>Pseudomonadales</taxon>
        <taxon>Pseudomonadaceae</taxon>
        <taxon>Pseudomonas</taxon>
    </lineage>
</organism>
<dbReference type="InterPro" id="IPR036291">
    <property type="entry name" value="NAD(P)-bd_dom_sf"/>
</dbReference>
<dbReference type="InterPro" id="IPR005097">
    <property type="entry name" value="Sacchrp_dh_NADP-bd"/>
</dbReference>
<accession>A0A1A9KCP6</accession>
<dbReference type="SUPFAM" id="SSF51735">
    <property type="entry name" value="NAD(P)-binding Rossmann-fold domains"/>
    <property type="match status" value="1"/>
</dbReference>
<evidence type="ECO:0000313" key="2">
    <source>
        <dbReference type="EMBL" id="ANI15264.1"/>
    </source>
</evidence>
<gene>
    <name evidence="2" type="ORF">A9C11_15295</name>
</gene>
<dbReference type="Pfam" id="PF03435">
    <property type="entry name" value="Sacchrp_dh_NADP"/>
    <property type="match status" value="1"/>
</dbReference>
<evidence type="ECO:0000313" key="3">
    <source>
        <dbReference type="Proteomes" id="UP000077748"/>
    </source>
</evidence>
<dbReference type="Proteomes" id="UP000077748">
    <property type="component" value="Chromosome"/>
</dbReference>
<feature type="domain" description="Saccharopine dehydrogenase NADP binding" evidence="1">
    <location>
        <begin position="10"/>
        <end position="129"/>
    </location>
</feature>
<dbReference type="RefSeq" id="WP_064583139.1">
    <property type="nucleotide sequence ID" value="NZ_CP015878.1"/>
</dbReference>
<dbReference type="EMBL" id="CP015878">
    <property type="protein sequence ID" value="ANI15264.1"/>
    <property type="molecule type" value="Genomic_DNA"/>
</dbReference>
<dbReference type="AlphaFoldDB" id="A0A1A9KCP6"/>
<sequence>MSASPGHFRVMVLGGYGNFGSLIVRRLAGIDGMRVLVAGRDRKRAGLLAAEVGGEAVCLDMNQPTLAGRLRELGVDLLISTAGPFQAQDYRAARAAVAAGTHYVDLADAREFVCAIGELDRAARSAGVLVCAGASSVPALSAAVVDELLPRFARLDVIHHGISSSAKIPGQATLAAVLGYCGKPLRQLRDGRWQAVYGWQDLVAHRFPAPLGRRWLANCDVPDLELFPQRYPTVREVRFGAGLGLRSTHFGTWALSWLVRLGVLRDASRLSPWLQRLAQGLEPLGDGRSGMFVRLEGEGADGRPLRLCWELQAADDHGPNIPCMAAVALARKLAAGRLDKRGATPCVGLLGLDDYLAELEGLSVRQGLRELGPESARG</sequence>